<dbReference type="EMBL" id="RJUF01000013">
    <property type="protein sequence ID" value="MCP9762677.1"/>
    <property type="molecule type" value="Genomic_DNA"/>
</dbReference>
<organism evidence="2 3">
    <name type="scientific">Lacihabitans soyangensis</name>
    <dbReference type="NCBI Taxonomy" id="869394"/>
    <lineage>
        <taxon>Bacteria</taxon>
        <taxon>Pseudomonadati</taxon>
        <taxon>Bacteroidota</taxon>
        <taxon>Cytophagia</taxon>
        <taxon>Cytophagales</taxon>
        <taxon>Leadbetterellaceae</taxon>
        <taxon>Lacihabitans</taxon>
    </lineage>
</organism>
<accession>A0AAE3H0H1</accession>
<feature type="chain" id="PRO_5042109048" description="DsrE family protein" evidence="1">
    <location>
        <begin position="18"/>
        <end position="139"/>
    </location>
</feature>
<evidence type="ECO:0000313" key="3">
    <source>
        <dbReference type="Proteomes" id="UP001204144"/>
    </source>
</evidence>
<dbReference type="InterPro" id="IPR027396">
    <property type="entry name" value="DsrEFH-like"/>
</dbReference>
<dbReference type="PANTHER" id="PTHR37691">
    <property type="entry name" value="BLR3518 PROTEIN"/>
    <property type="match status" value="1"/>
</dbReference>
<dbReference type="RefSeq" id="WP_255036449.1">
    <property type="nucleotide sequence ID" value="NZ_RJUF01000013.1"/>
</dbReference>
<evidence type="ECO:0008006" key="4">
    <source>
        <dbReference type="Google" id="ProtNLM"/>
    </source>
</evidence>
<dbReference type="Pfam" id="PF02635">
    <property type="entry name" value="DsrE"/>
    <property type="match status" value="1"/>
</dbReference>
<dbReference type="AlphaFoldDB" id="A0AAE3H0H1"/>
<gene>
    <name evidence="2" type="ORF">EGI31_06890</name>
</gene>
<evidence type="ECO:0000256" key="1">
    <source>
        <dbReference type="SAM" id="SignalP"/>
    </source>
</evidence>
<protein>
    <recommendedName>
        <fullName evidence="4">DsrE family protein</fullName>
    </recommendedName>
</protein>
<dbReference type="PANTHER" id="PTHR37691:SF1">
    <property type="entry name" value="BLR3518 PROTEIN"/>
    <property type="match status" value="1"/>
</dbReference>
<keyword evidence="3" id="KW-1185">Reference proteome</keyword>
<proteinExistence type="predicted"/>
<feature type="signal peptide" evidence="1">
    <location>
        <begin position="1"/>
        <end position="17"/>
    </location>
</feature>
<comment type="caution">
    <text evidence="2">The sequence shown here is derived from an EMBL/GenBank/DDBJ whole genome shotgun (WGS) entry which is preliminary data.</text>
</comment>
<dbReference type="SUPFAM" id="SSF75169">
    <property type="entry name" value="DsrEFH-like"/>
    <property type="match status" value="1"/>
</dbReference>
<dbReference type="Proteomes" id="UP001204144">
    <property type="component" value="Unassembled WGS sequence"/>
</dbReference>
<dbReference type="Gene3D" id="3.40.1260.10">
    <property type="entry name" value="DsrEFH-like"/>
    <property type="match status" value="1"/>
</dbReference>
<keyword evidence="1" id="KW-0732">Signal</keyword>
<sequence length="139" mass="15872">MKKILFFFLIATSSVFAQKIDDGSKHKTVFQFVSGDTLSQKSLINNLKNFKEGWPKSQVEVVFHGNGIFMVMTEKTTFAKELQNFVEKEGVKMVVCENTMKQKKIKKEQLLPFMQTVPMGIGEIVIKQEQGWSYIKAGL</sequence>
<evidence type="ECO:0000313" key="2">
    <source>
        <dbReference type="EMBL" id="MCP9762677.1"/>
    </source>
</evidence>
<reference evidence="2 3" key="1">
    <citation type="submission" date="2018-11" db="EMBL/GenBank/DDBJ databases">
        <title>Novel bacteria species description.</title>
        <authorList>
            <person name="Han J.-H."/>
        </authorList>
    </citation>
    <scope>NUCLEOTIDE SEQUENCE [LARGE SCALE GENOMIC DNA]</scope>
    <source>
        <strain evidence="2 3">KCTC23259</strain>
    </source>
</reference>
<name>A0AAE3H0H1_9BACT</name>
<dbReference type="InterPro" id="IPR003787">
    <property type="entry name" value="Sulphur_relay_DsrE/F-like"/>
</dbReference>